<feature type="transmembrane region" description="Helical" evidence="1">
    <location>
        <begin position="26"/>
        <end position="44"/>
    </location>
</feature>
<dbReference type="Proteomes" id="UP000249633">
    <property type="component" value="Unassembled WGS sequence"/>
</dbReference>
<sequence>MIGFALWLGFERESLGATTTAQSGGVLSGLVWMGLFVLICYLIVRVVRRLGAGNAQHLDDPQGDEFVRLGTSISRPVDER</sequence>
<protein>
    <submittedName>
        <fullName evidence="2">Uncharacterized protein</fullName>
    </submittedName>
</protein>
<gene>
    <name evidence="2" type="ORF">DI603_22490</name>
</gene>
<keyword evidence="1" id="KW-0472">Membrane</keyword>
<keyword evidence="1" id="KW-0812">Transmembrane</keyword>
<name>A0A2W5DA02_9BURK</name>
<organism evidence="2 3">
    <name type="scientific">Roseateles depolymerans</name>
    <dbReference type="NCBI Taxonomy" id="76731"/>
    <lineage>
        <taxon>Bacteria</taxon>
        <taxon>Pseudomonadati</taxon>
        <taxon>Pseudomonadota</taxon>
        <taxon>Betaproteobacteria</taxon>
        <taxon>Burkholderiales</taxon>
        <taxon>Sphaerotilaceae</taxon>
        <taxon>Roseateles</taxon>
    </lineage>
</organism>
<comment type="caution">
    <text evidence="2">The sequence shown here is derived from an EMBL/GenBank/DDBJ whole genome shotgun (WGS) entry which is preliminary data.</text>
</comment>
<keyword evidence="1" id="KW-1133">Transmembrane helix</keyword>
<evidence type="ECO:0000256" key="1">
    <source>
        <dbReference type="SAM" id="Phobius"/>
    </source>
</evidence>
<proteinExistence type="predicted"/>
<dbReference type="EMBL" id="QFOD01000034">
    <property type="protein sequence ID" value="PZP27153.1"/>
    <property type="molecule type" value="Genomic_DNA"/>
</dbReference>
<evidence type="ECO:0000313" key="2">
    <source>
        <dbReference type="EMBL" id="PZP27153.1"/>
    </source>
</evidence>
<dbReference type="AlphaFoldDB" id="A0A2W5DA02"/>
<evidence type="ECO:0000313" key="3">
    <source>
        <dbReference type="Proteomes" id="UP000249633"/>
    </source>
</evidence>
<accession>A0A2W5DA02</accession>
<reference evidence="2 3" key="1">
    <citation type="submission" date="2017-08" db="EMBL/GenBank/DDBJ databases">
        <title>Infants hospitalized years apart are colonized by the same room-sourced microbial strains.</title>
        <authorList>
            <person name="Brooks B."/>
            <person name="Olm M.R."/>
            <person name="Firek B.A."/>
            <person name="Baker R."/>
            <person name="Thomas B.C."/>
            <person name="Morowitz M.J."/>
            <person name="Banfield J.F."/>
        </authorList>
    </citation>
    <scope>NUCLEOTIDE SEQUENCE [LARGE SCALE GENOMIC DNA]</scope>
    <source>
        <strain evidence="2">S2_012_000_R2_81</strain>
    </source>
</reference>